<evidence type="ECO:0000313" key="3">
    <source>
        <dbReference type="Proteomes" id="UP000280696"/>
    </source>
</evidence>
<dbReference type="AlphaFoldDB" id="A0A3A9B3J4"/>
<keyword evidence="1" id="KW-0175">Coiled coil</keyword>
<organism evidence="2 3">
    <name type="scientific">Parablautia intestinalis</name>
    <dbReference type="NCBI Taxonomy" id="2320100"/>
    <lineage>
        <taxon>Bacteria</taxon>
        <taxon>Bacillati</taxon>
        <taxon>Bacillota</taxon>
        <taxon>Clostridia</taxon>
        <taxon>Lachnospirales</taxon>
        <taxon>Lachnospiraceae</taxon>
        <taxon>Parablautia</taxon>
    </lineage>
</organism>
<dbReference type="Gene3D" id="1.20.5.340">
    <property type="match status" value="1"/>
</dbReference>
<proteinExistence type="predicted"/>
<dbReference type="Proteomes" id="UP000280696">
    <property type="component" value="Unassembled WGS sequence"/>
</dbReference>
<keyword evidence="3" id="KW-1185">Reference proteome</keyword>
<dbReference type="EMBL" id="RAYQ01000001">
    <property type="protein sequence ID" value="RKI94321.1"/>
    <property type="molecule type" value="Genomic_DNA"/>
</dbReference>
<sequence length="74" mass="8672">MENKSSLSGEISRLKEENVRLVQENDILKNQLSAVNRRIAKLKQEIKDWQQAADGLARMIEEIKEKERGSRRHK</sequence>
<gene>
    <name evidence="2" type="ORF">D7V94_01905</name>
</gene>
<name>A0A3A9B3J4_9FIRM</name>
<reference evidence="2 3" key="1">
    <citation type="submission" date="2018-09" db="EMBL/GenBank/DDBJ databases">
        <title>Murine metabolic-syndrome-specific gut microbial biobank.</title>
        <authorList>
            <person name="Liu C."/>
        </authorList>
    </citation>
    <scope>NUCLEOTIDE SEQUENCE [LARGE SCALE GENOMIC DNA]</scope>
    <source>
        <strain evidence="2 3">0.1xD8-82</strain>
    </source>
</reference>
<accession>A0A3A9B3J4</accession>
<protein>
    <recommendedName>
        <fullName evidence="4">Cell division protein ZapB</fullName>
    </recommendedName>
</protein>
<feature type="coiled-coil region" evidence="1">
    <location>
        <begin position="4"/>
        <end position="66"/>
    </location>
</feature>
<dbReference type="RefSeq" id="WP_120466210.1">
    <property type="nucleotide sequence ID" value="NZ_RAYQ01000001.1"/>
</dbReference>
<evidence type="ECO:0000313" key="2">
    <source>
        <dbReference type="EMBL" id="RKI94321.1"/>
    </source>
</evidence>
<evidence type="ECO:0000256" key="1">
    <source>
        <dbReference type="SAM" id="Coils"/>
    </source>
</evidence>
<dbReference type="OrthoDB" id="9996994at2"/>
<evidence type="ECO:0008006" key="4">
    <source>
        <dbReference type="Google" id="ProtNLM"/>
    </source>
</evidence>
<comment type="caution">
    <text evidence="2">The sequence shown here is derived from an EMBL/GenBank/DDBJ whole genome shotgun (WGS) entry which is preliminary data.</text>
</comment>